<sequence length="356" mass="40296">MNEIKELIDKFWSKKISPGEQEKLFELINERPADLKTILRDDYVKRLPLGEEKITEKRFQDLLSKLHVRMDNQEIQPKAKILPLYNWIKLVAAILIVVLGAIFYIYRDGTERKQESADNIPKFKEEILKQPYNSGNSAILINLSDGSRVILQPGSSLSYYEPFDRKSRNISMKGEATFKVAKDKHHPFIVSANGFTTTALGTEFTVNTNKEDRVTVKLQEGKVVVRTTAESAMAMKDVYLLPGQQLSINTKRKEKVVINFENPAKPVKPQSIAKIPLKEALVFNEAPLSRVFSSVSKRYHVEVGYEGIEEAELQKLYFTGTFGATEKLNGILPAICNMNGLTFKLAANSIIISKQK</sequence>
<dbReference type="OrthoDB" id="934696at2"/>
<keyword evidence="1" id="KW-0472">Membrane</keyword>
<proteinExistence type="predicted"/>
<accession>A0A0T5VK30</accession>
<dbReference type="PIRSF" id="PIRSF018266">
    <property type="entry name" value="FecR"/>
    <property type="match status" value="1"/>
</dbReference>
<gene>
    <name evidence="4" type="ORF">ASU31_20415</name>
</gene>
<dbReference type="Gene3D" id="3.55.50.30">
    <property type="match status" value="1"/>
</dbReference>
<feature type="domain" description="Protein FecR C-terminal" evidence="3">
    <location>
        <begin position="281"/>
        <end position="352"/>
    </location>
</feature>
<dbReference type="EMBL" id="LMZQ01000021">
    <property type="protein sequence ID" value="KRT14236.1"/>
    <property type="molecule type" value="Genomic_DNA"/>
</dbReference>
<dbReference type="GO" id="GO:0016989">
    <property type="term" value="F:sigma factor antagonist activity"/>
    <property type="evidence" value="ECO:0007669"/>
    <property type="project" value="TreeGrafter"/>
</dbReference>
<dbReference type="AlphaFoldDB" id="A0A0T5VK30"/>
<dbReference type="Gene3D" id="2.60.120.1440">
    <property type="match status" value="1"/>
</dbReference>
<feature type="transmembrane region" description="Helical" evidence="1">
    <location>
        <begin position="87"/>
        <end position="106"/>
    </location>
</feature>
<dbReference type="InterPro" id="IPR006860">
    <property type="entry name" value="FecR"/>
</dbReference>
<protein>
    <recommendedName>
        <fullName evidence="6">FecR protein domain-containing protein</fullName>
    </recommendedName>
</protein>
<dbReference type="RefSeq" id="WP_057934115.1">
    <property type="nucleotide sequence ID" value="NZ_LMZQ01000021.1"/>
</dbReference>
<keyword evidence="1" id="KW-0812">Transmembrane</keyword>
<dbReference type="PANTHER" id="PTHR30273:SF2">
    <property type="entry name" value="PROTEIN FECR"/>
    <property type="match status" value="1"/>
</dbReference>
<evidence type="ECO:0000259" key="3">
    <source>
        <dbReference type="Pfam" id="PF16344"/>
    </source>
</evidence>
<evidence type="ECO:0008006" key="6">
    <source>
        <dbReference type="Google" id="ProtNLM"/>
    </source>
</evidence>
<evidence type="ECO:0000259" key="2">
    <source>
        <dbReference type="Pfam" id="PF04773"/>
    </source>
</evidence>
<comment type="caution">
    <text evidence="4">The sequence shown here is derived from an EMBL/GenBank/DDBJ whole genome shotgun (WGS) entry which is preliminary data.</text>
</comment>
<keyword evidence="5" id="KW-1185">Reference proteome</keyword>
<evidence type="ECO:0000313" key="5">
    <source>
        <dbReference type="Proteomes" id="UP000051950"/>
    </source>
</evidence>
<organism evidence="4 5">
    <name type="scientific">Pedobacter ginsenosidimutans</name>
    <dbReference type="NCBI Taxonomy" id="687842"/>
    <lineage>
        <taxon>Bacteria</taxon>
        <taxon>Pseudomonadati</taxon>
        <taxon>Bacteroidota</taxon>
        <taxon>Sphingobacteriia</taxon>
        <taxon>Sphingobacteriales</taxon>
        <taxon>Sphingobacteriaceae</taxon>
        <taxon>Pedobacter</taxon>
    </lineage>
</organism>
<name>A0A0T5VK30_9SPHI</name>
<dbReference type="PANTHER" id="PTHR30273">
    <property type="entry name" value="PERIPLASMIC SIGNAL SENSOR AND SIGMA FACTOR ACTIVATOR FECR-RELATED"/>
    <property type="match status" value="1"/>
</dbReference>
<dbReference type="Pfam" id="PF04773">
    <property type="entry name" value="FecR"/>
    <property type="match status" value="1"/>
</dbReference>
<dbReference type="InterPro" id="IPR012373">
    <property type="entry name" value="Ferrdict_sens_TM"/>
</dbReference>
<dbReference type="STRING" id="687842.ASU31_20415"/>
<reference evidence="4 5" key="1">
    <citation type="submission" date="2015-11" db="EMBL/GenBank/DDBJ databases">
        <title>Sequence of Pedobacter ginsenosidimutans.</title>
        <authorList>
            <person name="Carson E."/>
            <person name="Keyser V."/>
            <person name="Newman J."/>
            <person name="Miller J."/>
        </authorList>
    </citation>
    <scope>NUCLEOTIDE SEQUENCE [LARGE SCALE GENOMIC DNA]</scope>
    <source>
        <strain evidence="4 5">KACC 14530</strain>
    </source>
</reference>
<dbReference type="Pfam" id="PF16344">
    <property type="entry name" value="FecR_C"/>
    <property type="match status" value="1"/>
</dbReference>
<dbReference type="InterPro" id="IPR032508">
    <property type="entry name" value="FecR_C"/>
</dbReference>
<keyword evidence="1" id="KW-1133">Transmembrane helix</keyword>
<evidence type="ECO:0000256" key="1">
    <source>
        <dbReference type="SAM" id="Phobius"/>
    </source>
</evidence>
<feature type="domain" description="FecR protein" evidence="2">
    <location>
        <begin position="135"/>
        <end position="223"/>
    </location>
</feature>
<evidence type="ECO:0000313" key="4">
    <source>
        <dbReference type="EMBL" id="KRT14236.1"/>
    </source>
</evidence>
<dbReference type="Proteomes" id="UP000051950">
    <property type="component" value="Unassembled WGS sequence"/>
</dbReference>